<dbReference type="EMBL" id="CAJVRM010000109">
    <property type="protein sequence ID" value="CAG8974561.1"/>
    <property type="molecule type" value="Genomic_DNA"/>
</dbReference>
<protein>
    <submittedName>
        <fullName evidence="1">Uncharacterized protein</fullName>
    </submittedName>
</protein>
<gene>
    <name evidence="1" type="ORF">HYALB_00004357</name>
</gene>
<proteinExistence type="predicted"/>
<name>A0A9N9LL46_9HELO</name>
<evidence type="ECO:0000313" key="1">
    <source>
        <dbReference type="EMBL" id="CAG8974561.1"/>
    </source>
</evidence>
<dbReference type="OrthoDB" id="10398407at2759"/>
<organism evidence="1 2">
    <name type="scientific">Hymenoscyphus albidus</name>
    <dbReference type="NCBI Taxonomy" id="595503"/>
    <lineage>
        <taxon>Eukaryota</taxon>
        <taxon>Fungi</taxon>
        <taxon>Dikarya</taxon>
        <taxon>Ascomycota</taxon>
        <taxon>Pezizomycotina</taxon>
        <taxon>Leotiomycetes</taxon>
        <taxon>Helotiales</taxon>
        <taxon>Helotiaceae</taxon>
        <taxon>Hymenoscyphus</taxon>
    </lineage>
</organism>
<evidence type="ECO:0000313" key="2">
    <source>
        <dbReference type="Proteomes" id="UP000701801"/>
    </source>
</evidence>
<dbReference type="Proteomes" id="UP000701801">
    <property type="component" value="Unassembled WGS sequence"/>
</dbReference>
<keyword evidence="2" id="KW-1185">Reference proteome</keyword>
<accession>A0A9N9LL46</accession>
<dbReference type="AlphaFoldDB" id="A0A9N9LL46"/>
<comment type="caution">
    <text evidence="1">The sequence shown here is derived from an EMBL/GenBank/DDBJ whole genome shotgun (WGS) entry which is preliminary data.</text>
</comment>
<reference evidence="1" key="1">
    <citation type="submission" date="2021-07" db="EMBL/GenBank/DDBJ databases">
        <authorList>
            <person name="Durling M."/>
        </authorList>
    </citation>
    <scope>NUCLEOTIDE SEQUENCE</scope>
</reference>
<sequence>MAPVLISAAVEIAASPDVFLDFSTIHLYHHPPGLMKSLTPLGGAQGKTGMELQEGDWVKIVAGNNVVTPMILEETVVGLFAWVCRFAVVQNMMRKEFEVLNPNLKLWVESRTTGSTQGLTSS</sequence>